<evidence type="ECO:0000259" key="2">
    <source>
        <dbReference type="Pfam" id="PF00160"/>
    </source>
</evidence>
<feature type="region of interest" description="Disordered" evidence="1">
    <location>
        <begin position="1"/>
        <end position="36"/>
    </location>
</feature>
<organism evidence="3 4">
    <name type="scientific">Prorocentrum cordatum</name>
    <dbReference type="NCBI Taxonomy" id="2364126"/>
    <lineage>
        <taxon>Eukaryota</taxon>
        <taxon>Sar</taxon>
        <taxon>Alveolata</taxon>
        <taxon>Dinophyceae</taxon>
        <taxon>Prorocentrales</taxon>
        <taxon>Prorocentraceae</taxon>
        <taxon>Prorocentrum</taxon>
    </lineage>
</organism>
<evidence type="ECO:0000313" key="4">
    <source>
        <dbReference type="Proteomes" id="UP001189429"/>
    </source>
</evidence>
<dbReference type="Pfam" id="PF00160">
    <property type="entry name" value="Pro_isomerase"/>
    <property type="match status" value="1"/>
</dbReference>
<dbReference type="EMBL" id="CAUYUJ010019133">
    <property type="protein sequence ID" value="CAK0888786.1"/>
    <property type="molecule type" value="Genomic_DNA"/>
</dbReference>
<dbReference type="Proteomes" id="UP001189429">
    <property type="component" value="Unassembled WGS sequence"/>
</dbReference>
<feature type="compositionally biased region" description="Basic and acidic residues" evidence="1">
    <location>
        <begin position="85"/>
        <end position="102"/>
    </location>
</feature>
<comment type="caution">
    <text evidence="3">The sequence shown here is derived from an EMBL/GenBank/DDBJ whole genome shotgun (WGS) entry which is preliminary data.</text>
</comment>
<protein>
    <recommendedName>
        <fullName evidence="2">PPIase cyclophilin-type domain-containing protein</fullName>
    </recommendedName>
</protein>
<evidence type="ECO:0000313" key="3">
    <source>
        <dbReference type="EMBL" id="CAK0888786.1"/>
    </source>
</evidence>
<reference evidence="3" key="1">
    <citation type="submission" date="2023-10" db="EMBL/GenBank/DDBJ databases">
        <authorList>
            <person name="Chen Y."/>
            <person name="Shah S."/>
            <person name="Dougan E. K."/>
            <person name="Thang M."/>
            <person name="Chan C."/>
        </authorList>
    </citation>
    <scope>NUCLEOTIDE SEQUENCE [LARGE SCALE GENOMIC DNA]</scope>
</reference>
<dbReference type="SUPFAM" id="SSF50891">
    <property type="entry name" value="Cyclophilin-like"/>
    <property type="match status" value="1"/>
</dbReference>
<name>A0ABN9WRQ0_9DINO</name>
<sequence length="411" mass="43856">MTSAIETDGDVARRACATGKKGPGDRLPSSGPPSAMPHIVGLGAAYAAVDARDSSSASRRWTSVGASAAGAAATLKVMATKPKPTSRDGRRRGGDKERKLTTKDGGLRELLLVLPCRPVNLEEASPVVKQMQEEGKAFAENAQNLRSKVAKMREAAKSPVFAAMVEALALQEIGKVNRVALEAWATRMVGDPPDYVKLCRLENCYQEGQTKVVLSVSDQGKEDILVPSRGAPGVLRGGPRCGARRGPGRAPAAADVLAASADAGPRIGGHVMNMTTGCGIIRLKMRPDAAPITCDYITRAVEEGLYDGKTFYRSDFVIQCGLHGSNTKPPGDISKNETKQGEFVSNTRGTCSIAHWDVPDNGNTEFFINLQANTHLDDVYGVGRWRVLRVRRGGGRRFVCDGGQDRGRGEE</sequence>
<keyword evidence="4" id="KW-1185">Reference proteome</keyword>
<feature type="region of interest" description="Disordered" evidence="1">
    <location>
        <begin position="78"/>
        <end position="102"/>
    </location>
</feature>
<accession>A0ABN9WRQ0</accession>
<gene>
    <name evidence="3" type="ORF">PCOR1329_LOCUS69513</name>
</gene>
<dbReference type="InterPro" id="IPR002130">
    <property type="entry name" value="Cyclophilin-type_PPIase_dom"/>
</dbReference>
<feature type="domain" description="PPIase cyclophilin-type" evidence="2">
    <location>
        <begin position="272"/>
        <end position="380"/>
    </location>
</feature>
<evidence type="ECO:0000256" key="1">
    <source>
        <dbReference type="SAM" id="MobiDB-lite"/>
    </source>
</evidence>
<proteinExistence type="predicted"/>
<dbReference type="Gene3D" id="2.40.100.10">
    <property type="entry name" value="Cyclophilin-like"/>
    <property type="match status" value="1"/>
</dbReference>
<dbReference type="InterPro" id="IPR029000">
    <property type="entry name" value="Cyclophilin-like_dom_sf"/>
</dbReference>